<dbReference type="FunFam" id="1.10.510.10:FF:000054">
    <property type="entry name" value="Mitogen-activated protein kinase kinase kinase 5"/>
    <property type="match status" value="1"/>
</dbReference>
<feature type="compositionally biased region" description="Basic and acidic residues" evidence="15">
    <location>
        <begin position="898"/>
        <end position="914"/>
    </location>
</feature>
<evidence type="ECO:0000256" key="11">
    <source>
        <dbReference type="ARBA" id="ARBA00023054"/>
    </source>
</evidence>
<dbReference type="InterPro" id="IPR017441">
    <property type="entry name" value="Protein_kinase_ATP_BS"/>
</dbReference>
<evidence type="ECO:0000256" key="3">
    <source>
        <dbReference type="ARBA" id="ARBA00012406"/>
    </source>
</evidence>
<evidence type="ECO:0000256" key="13">
    <source>
        <dbReference type="ARBA" id="ARBA00048329"/>
    </source>
</evidence>
<keyword evidence="8 18" id="KW-0418">Kinase</keyword>
<dbReference type="InParanoid" id="A0A6J3E3Z6"/>
<dbReference type="KEGG" id="aful:116498207"/>
<reference evidence="18" key="2">
    <citation type="submission" date="2025-08" db="UniProtKB">
        <authorList>
            <consortium name="RefSeq"/>
        </authorList>
    </citation>
    <scope>IDENTIFICATION</scope>
    <source>
        <tissue evidence="18">Lung</tissue>
    </source>
</reference>
<evidence type="ECO:0000313" key="18">
    <source>
        <dbReference type="RefSeq" id="XP_032058356.1"/>
    </source>
</evidence>
<dbReference type="GO" id="GO:0033554">
    <property type="term" value="P:cellular response to stress"/>
    <property type="evidence" value="ECO:0007669"/>
    <property type="project" value="TreeGrafter"/>
</dbReference>
<dbReference type="RefSeq" id="XP_032058356.1">
    <property type="nucleotide sequence ID" value="XM_032202465.1"/>
</dbReference>
<dbReference type="PANTHER" id="PTHR11584">
    <property type="entry name" value="SERINE/THREONINE PROTEIN KINASE"/>
    <property type="match status" value="1"/>
</dbReference>
<keyword evidence="6" id="KW-0479">Metal-binding</keyword>
<accession>A0A6J3E3Z6</accession>
<feature type="domain" description="Protein kinase" evidence="16">
    <location>
        <begin position="619"/>
        <end position="880"/>
    </location>
</feature>
<dbReference type="SUPFAM" id="SSF56112">
    <property type="entry name" value="Protein kinase-like (PK-like)"/>
    <property type="match status" value="1"/>
</dbReference>
<organism evidence="17 18">
    <name type="scientific">Aythya fuligula</name>
    <name type="common">Tufted duck</name>
    <name type="synonym">Anas fuligula</name>
    <dbReference type="NCBI Taxonomy" id="219594"/>
    <lineage>
        <taxon>Eukaryota</taxon>
        <taxon>Metazoa</taxon>
        <taxon>Chordata</taxon>
        <taxon>Craniata</taxon>
        <taxon>Vertebrata</taxon>
        <taxon>Euteleostomi</taxon>
        <taxon>Archelosauria</taxon>
        <taxon>Archosauria</taxon>
        <taxon>Dinosauria</taxon>
        <taxon>Saurischia</taxon>
        <taxon>Theropoda</taxon>
        <taxon>Coelurosauria</taxon>
        <taxon>Aves</taxon>
        <taxon>Neognathae</taxon>
        <taxon>Galloanserae</taxon>
        <taxon>Anseriformes</taxon>
        <taxon>Anatidae</taxon>
        <taxon>Aythyinae</taxon>
        <taxon>Aythya</taxon>
    </lineage>
</organism>
<evidence type="ECO:0000256" key="1">
    <source>
        <dbReference type="ARBA" id="ARBA00001946"/>
    </source>
</evidence>
<dbReference type="SMART" id="SM00220">
    <property type="entry name" value="S_TKc"/>
    <property type="match status" value="1"/>
</dbReference>
<dbReference type="GeneID" id="116498207"/>
<evidence type="ECO:0000256" key="10">
    <source>
        <dbReference type="ARBA" id="ARBA00022842"/>
    </source>
</evidence>
<feature type="region of interest" description="Disordered" evidence="15">
    <location>
        <begin position="1192"/>
        <end position="1228"/>
    </location>
</feature>
<evidence type="ECO:0000256" key="14">
    <source>
        <dbReference type="PROSITE-ProRule" id="PRU10141"/>
    </source>
</evidence>
<dbReference type="GO" id="GO:0046872">
    <property type="term" value="F:metal ion binding"/>
    <property type="evidence" value="ECO:0007669"/>
    <property type="project" value="UniProtKB-KW"/>
</dbReference>
<gene>
    <name evidence="18" type="primary">MAP3K6</name>
</gene>
<dbReference type="Pfam" id="PF20302">
    <property type="entry name" value="HisK-N-like"/>
    <property type="match status" value="1"/>
</dbReference>
<feature type="compositionally biased region" description="Polar residues" evidence="15">
    <location>
        <begin position="1128"/>
        <end position="1146"/>
    </location>
</feature>
<reference evidence="17" key="1">
    <citation type="submission" date="2024-06" db="UniProtKB">
        <authorList>
            <consortium name="RefSeq"/>
        </authorList>
    </citation>
    <scope>NUCLEOTIDE SEQUENCE [LARGE SCALE GENOMIC DNA]</scope>
</reference>
<evidence type="ECO:0000256" key="15">
    <source>
        <dbReference type="SAM" id="MobiDB-lite"/>
    </source>
</evidence>
<keyword evidence="17" id="KW-1185">Reference proteome</keyword>
<dbReference type="GO" id="GO:0005524">
    <property type="term" value="F:ATP binding"/>
    <property type="evidence" value="ECO:0007669"/>
    <property type="project" value="UniProtKB-UniRule"/>
</dbReference>
<proteinExistence type="inferred from homology"/>
<evidence type="ECO:0000256" key="4">
    <source>
        <dbReference type="ARBA" id="ARBA00022527"/>
    </source>
</evidence>
<dbReference type="InterPro" id="IPR046872">
    <property type="entry name" value="DRHyd-ASK"/>
</dbReference>
<dbReference type="PANTHER" id="PTHR11584:SF391">
    <property type="entry name" value="MITOGEN-ACTIVATED PROTEIN KINASE KINASE KINASE 6"/>
    <property type="match status" value="1"/>
</dbReference>
<dbReference type="InterPro" id="IPR008271">
    <property type="entry name" value="Ser/Thr_kinase_AS"/>
</dbReference>
<dbReference type="FunFam" id="3.30.200.20:FF:000067">
    <property type="entry name" value="Mitogen-activated protein kinase kinase kinase 5"/>
    <property type="match status" value="1"/>
</dbReference>
<dbReference type="Proteomes" id="UP000504639">
    <property type="component" value="Chromosome 23"/>
</dbReference>
<keyword evidence="5" id="KW-0808">Transferase</keyword>
<dbReference type="InterPro" id="IPR046873">
    <property type="entry name" value="HisK-N-like"/>
</dbReference>
<dbReference type="Gene3D" id="3.30.200.20">
    <property type="entry name" value="Phosphorylase Kinase, domain 1"/>
    <property type="match status" value="1"/>
</dbReference>
<keyword evidence="9 14" id="KW-0067">ATP-binding</keyword>
<evidence type="ECO:0000256" key="5">
    <source>
        <dbReference type="ARBA" id="ARBA00022679"/>
    </source>
</evidence>
<evidence type="ECO:0000256" key="7">
    <source>
        <dbReference type="ARBA" id="ARBA00022741"/>
    </source>
</evidence>
<sequence length="1307" mass="143367">MEAPGPPPAPAAGSCWQDPLAVAGTAGRPVCGGRRRALRVVCVLSREPPACPALRPLRDACRELRARLHTLPFDTLVLGDTGTLERFYNADVAVVELSDAVCQPSLFYHLGVRESFNMPHNVLLCCHSALPGLQALQEDICQKNSDLCGTYTFIPYAVTAQNKVVCCDAGAMKCLAELFQPSFGTEPFFTPLTARLVRLLEGVPTNSCGYFRETIRRDIRRAREMFRGEQLSRELARIQQRLDSVELLSLDIIVNLLLSYRDVQDYDSIISLVETLRALPTCDVAEQPNVRFHYAFALSRRNRPGDRARALSVLLPAVEHRDRAAPDLLCLCGRIYKDTFISSSFTDTRARDRALYWYSKAFEVEPSLHAGINAAVLLVAAGHQFDSSVQLQQIGVKLSCLQGRKGSLEELRHYWDVGFCLGAGILANDLGKVIQASEKLYKLNAPSWYLVSVMETFLLYKHFQKSPPVPSARQELADFWLAFLLAACQPFVPAPRCPVLVLELGKVLWPARLAVRSATEEHAVTLALVHPSEEKAVSSWSFAAADIRGVSICKCDERGCFLYVVHAEEDFQLYFPSQQHCQWFCERVQSFLAEQAAGGEELPSPTQPILEYSYEYSETGERVVLGRGTYGVVYAGRCLSTQVRIAIKEIPERDSRFSQPLHEEIALHKRLRHRNIVRYLGSVSQDGFIKIFMEEVPGGSLSSLLCSKWGPLKDNEPTIVFYTRQILDGLSYLHDNHIVHRDIKGDNVLINTYSGVLKISDFGTSKRLAGISPSAETFTGTLQYMAPEIIDQGPWGYGKPADIWSLGCTIIEMATGKPPFYELGSPQAAMFKVPTVGMFKMHPEVPESMSDKAKTFILRCFEADPAKRATAAALLQDPFLASARRARGQGVPAAGDSPRLERRDGDAEGTDGTRGRSSARQEGAGGGTGGSPLLPHCPSEAAPRCSSPQGSAGSDHSLRSSSPEESGDRFVLRQDSKRRATLLRILADEAPGIAAALQESQGASGTRLGSEHVALLLGCLRSYIQRPARHQLRRELLALQERLREDGLSLPHLRGPLLGFQAVVRQALRRHHVKPHWMFALDDAISQAVQAALTVLVRDLGMTASGLQEAGDKDTGDKDDPTPPRLSVPSSQTPWDSTNSGLSTGPSPGEGGSALVAQLCRLRTETDRLLRELAEKEQEWQQLVQRALRSGVGDATVPSHPQHRGEHGEATTGQGPLSPSPEPVPCGQADPLLLEWLQQHGTDAATTATLLSHGFTLRDLLGSATRDDLFYTGIRRGPAYRLWAAILEQRRALGKGGAEPSPTPGTS</sequence>
<evidence type="ECO:0000259" key="16">
    <source>
        <dbReference type="PROSITE" id="PS50011"/>
    </source>
</evidence>
<dbReference type="EC" id="2.7.11.25" evidence="3"/>
<evidence type="ECO:0000256" key="8">
    <source>
        <dbReference type="ARBA" id="ARBA00022777"/>
    </source>
</evidence>
<dbReference type="PROSITE" id="PS00107">
    <property type="entry name" value="PROTEIN_KINASE_ATP"/>
    <property type="match status" value="1"/>
</dbReference>
<dbReference type="PROSITE" id="PS00108">
    <property type="entry name" value="PROTEIN_KINASE_ST"/>
    <property type="match status" value="1"/>
</dbReference>
<dbReference type="CTD" id="9064"/>
<keyword evidence="7 14" id="KW-0547">Nucleotide-binding</keyword>
<dbReference type="Gene3D" id="1.10.510.10">
    <property type="entry name" value="Transferase(Phosphotransferase) domain 1"/>
    <property type="match status" value="1"/>
</dbReference>
<dbReference type="InterPro" id="IPR043969">
    <property type="entry name" value="MAP3K_PH"/>
</dbReference>
<comment type="catalytic activity">
    <reaction evidence="12">
        <text>L-threonyl-[protein] + ATP = O-phospho-L-threonyl-[protein] + ADP + H(+)</text>
        <dbReference type="Rhea" id="RHEA:46608"/>
        <dbReference type="Rhea" id="RHEA-COMP:11060"/>
        <dbReference type="Rhea" id="RHEA-COMP:11605"/>
        <dbReference type="ChEBI" id="CHEBI:15378"/>
        <dbReference type="ChEBI" id="CHEBI:30013"/>
        <dbReference type="ChEBI" id="CHEBI:30616"/>
        <dbReference type="ChEBI" id="CHEBI:61977"/>
        <dbReference type="ChEBI" id="CHEBI:456216"/>
        <dbReference type="EC" id="2.7.11.25"/>
    </reaction>
</comment>
<keyword evidence="10" id="KW-0460">Magnesium</keyword>
<evidence type="ECO:0000313" key="17">
    <source>
        <dbReference type="Proteomes" id="UP000504639"/>
    </source>
</evidence>
<evidence type="ECO:0000256" key="2">
    <source>
        <dbReference type="ARBA" id="ARBA00006529"/>
    </source>
</evidence>
<dbReference type="Pfam" id="PF13281">
    <property type="entry name" value="MAP3K_TRAF_bd"/>
    <property type="match status" value="1"/>
</dbReference>
<dbReference type="Pfam" id="PF19039">
    <property type="entry name" value="ASK_PH"/>
    <property type="match status" value="1"/>
</dbReference>
<feature type="binding site" evidence="14">
    <location>
        <position position="648"/>
    </location>
    <ligand>
        <name>ATP</name>
        <dbReference type="ChEBI" id="CHEBI:30616"/>
    </ligand>
</feature>
<dbReference type="Pfam" id="PF20309">
    <property type="entry name" value="DRHyd-ASK"/>
    <property type="match status" value="1"/>
</dbReference>
<protein>
    <recommendedName>
        <fullName evidence="3">mitogen-activated protein kinase kinase kinase</fullName>
        <ecNumber evidence="3">2.7.11.25</ecNumber>
    </recommendedName>
</protein>
<dbReference type="InterPro" id="IPR025136">
    <property type="entry name" value="MAP3K_TRAF-bd"/>
</dbReference>
<dbReference type="Pfam" id="PF00069">
    <property type="entry name" value="Pkinase"/>
    <property type="match status" value="1"/>
</dbReference>
<keyword evidence="11" id="KW-0175">Coiled coil</keyword>
<name>A0A6J3E3Z6_AYTFU</name>
<dbReference type="InterPro" id="IPR000719">
    <property type="entry name" value="Prot_kinase_dom"/>
</dbReference>
<comment type="catalytic activity">
    <reaction evidence="13">
        <text>L-seryl-[protein] + ATP = O-phospho-L-seryl-[protein] + ADP + H(+)</text>
        <dbReference type="Rhea" id="RHEA:17989"/>
        <dbReference type="Rhea" id="RHEA-COMP:9863"/>
        <dbReference type="Rhea" id="RHEA-COMP:11604"/>
        <dbReference type="ChEBI" id="CHEBI:15378"/>
        <dbReference type="ChEBI" id="CHEBI:29999"/>
        <dbReference type="ChEBI" id="CHEBI:30616"/>
        <dbReference type="ChEBI" id="CHEBI:83421"/>
        <dbReference type="ChEBI" id="CHEBI:456216"/>
        <dbReference type="EC" id="2.7.11.25"/>
    </reaction>
</comment>
<dbReference type="GO" id="GO:0004709">
    <property type="term" value="F:MAP kinase kinase kinase activity"/>
    <property type="evidence" value="ECO:0007669"/>
    <property type="project" value="UniProtKB-EC"/>
</dbReference>
<feature type="region of interest" description="Disordered" evidence="15">
    <location>
        <begin position="1107"/>
        <end position="1153"/>
    </location>
</feature>
<feature type="compositionally biased region" description="Polar residues" evidence="15">
    <location>
        <begin position="946"/>
        <end position="964"/>
    </location>
</feature>
<dbReference type="PROSITE" id="PS50011">
    <property type="entry name" value="PROTEIN_KINASE_DOM"/>
    <property type="match status" value="1"/>
</dbReference>
<feature type="region of interest" description="Disordered" evidence="15">
    <location>
        <begin position="886"/>
        <end position="973"/>
    </location>
</feature>
<evidence type="ECO:0000256" key="6">
    <source>
        <dbReference type="ARBA" id="ARBA00022723"/>
    </source>
</evidence>
<comment type="cofactor">
    <cofactor evidence="1">
        <name>Mg(2+)</name>
        <dbReference type="ChEBI" id="CHEBI:18420"/>
    </cofactor>
</comment>
<keyword evidence="4" id="KW-0723">Serine/threonine-protein kinase</keyword>
<dbReference type="InterPro" id="IPR011009">
    <property type="entry name" value="Kinase-like_dom_sf"/>
</dbReference>
<feature type="compositionally biased region" description="Basic and acidic residues" evidence="15">
    <location>
        <begin position="1110"/>
        <end position="1122"/>
    </location>
</feature>
<evidence type="ECO:0000256" key="9">
    <source>
        <dbReference type="ARBA" id="ARBA00022840"/>
    </source>
</evidence>
<dbReference type="CDD" id="cd06624">
    <property type="entry name" value="STKc_ASK"/>
    <property type="match status" value="1"/>
</dbReference>
<evidence type="ECO:0000256" key="12">
    <source>
        <dbReference type="ARBA" id="ARBA00047559"/>
    </source>
</evidence>
<comment type="similarity">
    <text evidence="2">Belongs to the protein kinase superfamily. STE Ser/Thr protein kinase family. MAP kinase kinase kinase subfamily.</text>
</comment>